<keyword evidence="2" id="KW-0813">Transport</keyword>
<dbReference type="InterPro" id="IPR020846">
    <property type="entry name" value="MFS_dom"/>
</dbReference>
<dbReference type="CDD" id="cd17502">
    <property type="entry name" value="MFS_Azr1_MDR_like"/>
    <property type="match status" value="1"/>
</dbReference>
<dbReference type="EMBL" id="MCGN01000004">
    <property type="protein sequence ID" value="ORY97621.1"/>
    <property type="molecule type" value="Genomic_DNA"/>
</dbReference>
<protein>
    <submittedName>
        <fullName evidence="9">Major facilitator superfamily domain-containing protein</fullName>
    </submittedName>
</protein>
<feature type="transmembrane region" description="Helical" evidence="7">
    <location>
        <begin position="158"/>
        <end position="181"/>
    </location>
</feature>
<evidence type="ECO:0000313" key="10">
    <source>
        <dbReference type="Proteomes" id="UP000242180"/>
    </source>
</evidence>
<feature type="transmembrane region" description="Helical" evidence="7">
    <location>
        <begin position="365"/>
        <end position="386"/>
    </location>
</feature>
<proteinExistence type="predicted"/>
<feature type="transmembrane region" description="Helical" evidence="7">
    <location>
        <begin position="61"/>
        <end position="87"/>
    </location>
</feature>
<evidence type="ECO:0000256" key="7">
    <source>
        <dbReference type="SAM" id="Phobius"/>
    </source>
</evidence>
<dbReference type="FunCoup" id="A0A1X2HFC1">
    <property type="interactions" value="35"/>
</dbReference>
<dbReference type="GO" id="GO:0005886">
    <property type="term" value="C:plasma membrane"/>
    <property type="evidence" value="ECO:0007669"/>
    <property type="project" value="TreeGrafter"/>
</dbReference>
<feature type="transmembrane region" description="Helical" evidence="7">
    <location>
        <begin position="395"/>
        <end position="413"/>
    </location>
</feature>
<evidence type="ECO:0000256" key="4">
    <source>
        <dbReference type="ARBA" id="ARBA00022989"/>
    </source>
</evidence>
<accession>A0A1X2HFC1</accession>
<evidence type="ECO:0000313" key="9">
    <source>
        <dbReference type="EMBL" id="ORY97621.1"/>
    </source>
</evidence>
<feature type="region of interest" description="Disordered" evidence="6">
    <location>
        <begin position="1"/>
        <end position="45"/>
    </location>
</feature>
<dbReference type="InterPro" id="IPR011701">
    <property type="entry name" value="MFS"/>
</dbReference>
<dbReference type="STRING" id="13706.A0A1X2HFC1"/>
<feature type="compositionally biased region" description="Low complexity" evidence="6">
    <location>
        <begin position="27"/>
        <end position="36"/>
    </location>
</feature>
<dbReference type="InterPro" id="IPR036259">
    <property type="entry name" value="MFS_trans_sf"/>
</dbReference>
<evidence type="ECO:0000259" key="8">
    <source>
        <dbReference type="PROSITE" id="PS50850"/>
    </source>
</evidence>
<dbReference type="SUPFAM" id="SSF103473">
    <property type="entry name" value="MFS general substrate transporter"/>
    <property type="match status" value="1"/>
</dbReference>
<evidence type="ECO:0000256" key="6">
    <source>
        <dbReference type="SAM" id="MobiDB-lite"/>
    </source>
</evidence>
<dbReference type="GO" id="GO:0000329">
    <property type="term" value="C:fungal-type vacuole membrane"/>
    <property type="evidence" value="ECO:0007669"/>
    <property type="project" value="TreeGrafter"/>
</dbReference>
<feature type="transmembrane region" description="Helical" evidence="7">
    <location>
        <begin position="532"/>
        <end position="551"/>
    </location>
</feature>
<feature type="transmembrane region" description="Helical" evidence="7">
    <location>
        <begin position="329"/>
        <end position="353"/>
    </location>
</feature>
<feature type="transmembrane region" description="Helical" evidence="7">
    <location>
        <begin position="290"/>
        <end position="308"/>
    </location>
</feature>
<dbReference type="GO" id="GO:0012505">
    <property type="term" value="C:endomembrane system"/>
    <property type="evidence" value="ECO:0007669"/>
    <property type="project" value="UniProtKB-SubCell"/>
</dbReference>
<dbReference type="PANTHER" id="PTHR23501">
    <property type="entry name" value="MAJOR FACILITATOR SUPERFAMILY"/>
    <property type="match status" value="1"/>
</dbReference>
<feature type="transmembrane region" description="Helical" evidence="7">
    <location>
        <begin position="459"/>
        <end position="479"/>
    </location>
</feature>
<comment type="subcellular location">
    <subcellularLocation>
        <location evidence="1">Endomembrane system</location>
        <topology evidence="1">Multi-pass membrane protein</topology>
    </subcellularLocation>
</comment>
<reference evidence="9 10" key="1">
    <citation type="submission" date="2016-07" db="EMBL/GenBank/DDBJ databases">
        <title>Pervasive Adenine N6-methylation of Active Genes in Fungi.</title>
        <authorList>
            <consortium name="DOE Joint Genome Institute"/>
            <person name="Mondo S.J."/>
            <person name="Dannebaum R.O."/>
            <person name="Kuo R.C."/>
            <person name="Labutti K."/>
            <person name="Haridas S."/>
            <person name="Kuo A."/>
            <person name="Salamov A."/>
            <person name="Ahrendt S.R."/>
            <person name="Lipzen A."/>
            <person name="Sullivan W."/>
            <person name="Andreopoulos W.B."/>
            <person name="Clum A."/>
            <person name="Lindquist E."/>
            <person name="Daum C."/>
            <person name="Ramamoorthy G.K."/>
            <person name="Gryganskyi A."/>
            <person name="Culley D."/>
            <person name="Magnuson J.K."/>
            <person name="James T.Y."/>
            <person name="O'Malley M.A."/>
            <person name="Stajich J.E."/>
            <person name="Spatafora J.W."/>
            <person name="Visel A."/>
            <person name="Grigoriev I.V."/>
        </authorList>
    </citation>
    <scope>NUCLEOTIDE SEQUENCE [LARGE SCALE GENOMIC DNA]</scope>
    <source>
        <strain evidence="9 10">NRRL 2496</strain>
    </source>
</reference>
<dbReference type="GO" id="GO:0015174">
    <property type="term" value="F:basic amino acid transmembrane transporter activity"/>
    <property type="evidence" value="ECO:0007669"/>
    <property type="project" value="TreeGrafter"/>
</dbReference>
<keyword evidence="4 7" id="KW-1133">Transmembrane helix</keyword>
<gene>
    <name evidence="9" type="ORF">BCR43DRAFT_490072</name>
</gene>
<keyword evidence="3 7" id="KW-0812">Transmembrane</keyword>
<keyword evidence="5 7" id="KW-0472">Membrane</keyword>
<feature type="transmembrane region" description="Helical" evidence="7">
    <location>
        <begin position="193"/>
        <end position="213"/>
    </location>
</feature>
<sequence length="563" mass="60825">MAREETEPLLASRPANYTEDGPEDHISVSSASSTTTEENETSRKVDEQADIVARRLNGAKLIVLLLGLWVGVFLAALDSSIVATIYPKIGTEFKKSNEVVWVTTSYMLSYTALQPLYGRISDAFGRKTTLAFAAVVFFAGSFFCGAANSMWTLVAARVVAGIGGGGLNTMSSVVTSDLVSLRERGKYQGYANICYALGSIIGAPLGGIITDLSSWRYCFYINLPFLLGTFYVCSSLLTNYNLKEQEGQSTLWERAKRVDYTGAAIVASAVVCFMLATSWGGNTREWTDPVVIGCLTASVILAILFCIVEAKLAQYPLMPWHIVSRRTPFACAACNLFGVMTSMATAFTMPLFLQGLIGFTPSQSGLFFIPRIMALSAGSLVSGYWMSHTGEYRRFLIASSVAMLAAMLLYQSWTPSSSYFVIISTVMLDGFANGGTITSALVAMLSCVQPHELATVTSISYLFRSVGGVIGVSCSAAIFQGVVKQILVQKITGPDAEEIIDIARKSMTEIRDLLPPEALAIVLESYQVAIRYAYLFSVGTAILGVAGALFIRQQTLLDGKVRK</sequence>
<feature type="transmembrane region" description="Helical" evidence="7">
    <location>
        <begin position="258"/>
        <end position="278"/>
    </location>
</feature>
<feature type="transmembrane region" description="Helical" evidence="7">
    <location>
        <begin position="99"/>
        <end position="118"/>
    </location>
</feature>
<organism evidence="9 10">
    <name type="scientific">Syncephalastrum racemosum</name>
    <name type="common">Filamentous fungus</name>
    <dbReference type="NCBI Taxonomy" id="13706"/>
    <lineage>
        <taxon>Eukaryota</taxon>
        <taxon>Fungi</taxon>
        <taxon>Fungi incertae sedis</taxon>
        <taxon>Mucoromycota</taxon>
        <taxon>Mucoromycotina</taxon>
        <taxon>Mucoromycetes</taxon>
        <taxon>Mucorales</taxon>
        <taxon>Syncephalastraceae</taxon>
        <taxon>Syncephalastrum</taxon>
    </lineage>
</organism>
<name>A0A1X2HFC1_SYNRA</name>
<dbReference type="Gene3D" id="1.20.1250.20">
    <property type="entry name" value="MFS general substrate transporter like domains"/>
    <property type="match status" value="1"/>
</dbReference>
<feature type="domain" description="Major facilitator superfamily (MFS) profile" evidence="8">
    <location>
        <begin position="64"/>
        <end position="556"/>
    </location>
</feature>
<dbReference type="Proteomes" id="UP000242180">
    <property type="component" value="Unassembled WGS sequence"/>
</dbReference>
<dbReference type="OrthoDB" id="10021397at2759"/>
<feature type="transmembrane region" description="Helical" evidence="7">
    <location>
        <begin position="130"/>
        <end position="152"/>
    </location>
</feature>
<dbReference type="OMA" id="PLMPWHI"/>
<evidence type="ECO:0000256" key="5">
    <source>
        <dbReference type="ARBA" id="ARBA00023136"/>
    </source>
</evidence>
<dbReference type="InParanoid" id="A0A1X2HFC1"/>
<evidence type="ECO:0000256" key="2">
    <source>
        <dbReference type="ARBA" id="ARBA00022448"/>
    </source>
</evidence>
<dbReference type="Pfam" id="PF07690">
    <property type="entry name" value="MFS_1"/>
    <property type="match status" value="1"/>
</dbReference>
<dbReference type="PROSITE" id="PS50850">
    <property type="entry name" value="MFS"/>
    <property type="match status" value="1"/>
</dbReference>
<dbReference type="PANTHER" id="PTHR23501:SF191">
    <property type="entry name" value="VACUOLAR BASIC AMINO ACID TRANSPORTER 4"/>
    <property type="match status" value="1"/>
</dbReference>
<feature type="transmembrane region" description="Helical" evidence="7">
    <location>
        <begin position="219"/>
        <end position="237"/>
    </location>
</feature>
<feature type="transmembrane region" description="Helical" evidence="7">
    <location>
        <begin position="419"/>
        <end position="447"/>
    </location>
</feature>
<evidence type="ECO:0000256" key="3">
    <source>
        <dbReference type="ARBA" id="ARBA00022692"/>
    </source>
</evidence>
<keyword evidence="10" id="KW-1185">Reference proteome</keyword>
<comment type="caution">
    <text evidence="9">The sequence shown here is derived from an EMBL/GenBank/DDBJ whole genome shotgun (WGS) entry which is preliminary data.</text>
</comment>
<dbReference type="AlphaFoldDB" id="A0A1X2HFC1"/>
<evidence type="ECO:0000256" key="1">
    <source>
        <dbReference type="ARBA" id="ARBA00004127"/>
    </source>
</evidence>
<dbReference type="Gene3D" id="1.20.1720.10">
    <property type="entry name" value="Multidrug resistance protein D"/>
    <property type="match status" value="1"/>
</dbReference>